<dbReference type="Proteomes" id="UP000610303">
    <property type="component" value="Unassembled WGS sequence"/>
</dbReference>
<dbReference type="AlphaFoldDB" id="A0A918CLJ1"/>
<reference evidence="2" key="1">
    <citation type="journal article" date="2014" name="Int. J. Syst. Evol. Microbiol.">
        <title>Complete genome sequence of Corynebacterium casei LMG S-19264T (=DSM 44701T), isolated from a smear-ripened cheese.</title>
        <authorList>
            <consortium name="US DOE Joint Genome Institute (JGI-PGF)"/>
            <person name="Walter F."/>
            <person name="Albersmeier A."/>
            <person name="Kalinowski J."/>
            <person name="Ruckert C."/>
        </authorList>
    </citation>
    <scope>NUCLEOTIDE SEQUENCE</scope>
    <source>
        <strain evidence="2">JCM 3346</strain>
    </source>
</reference>
<gene>
    <name evidence="2" type="ORF">GCM10010196_23650</name>
</gene>
<feature type="chain" id="PRO_5037806161" evidence="1">
    <location>
        <begin position="27"/>
        <end position="449"/>
    </location>
</feature>
<evidence type="ECO:0000313" key="3">
    <source>
        <dbReference type="Proteomes" id="UP000610303"/>
    </source>
</evidence>
<dbReference type="EMBL" id="BMRJ01000002">
    <property type="protein sequence ID" value="GGR29046.1"/>
    <property type="molecule type" value="Genomic_DNA"/>
</dbReference>
<dbReference type="PANTHER" id="PTHR43649">
    <property type="entry name" value="ARABINOSE-BINDING PROTEIN-RELATED"/>
    <property type="match status" value="1"/>
</dbReference>
<dbReference type="InterPro" id="IPR050490">
    <property type="entry name" value="Bact_solute-bd_prot1"/>
</dbReference>
<protein>
    <submittedName>
        <fullName evidence="2">Sugar ABC transporter substrate-binding protein</fullName>
    </submittedName>
</protein>
<evidence type="ECO:0000256" key="1">
    <source>
        <dbReference type="SAM" id="SignalP"/>
    </source>
</evidence>
<feature type="signal peptide" evidence="1">
    <location>
        <begin position="1"/>
        <end position="26"/>
    </location>
</feature>
<evidence type="ECO:0000313" key="2">
    <source>
        <dbReference type="EMBL" id="GGR29046.1"/>
    </source>
</evidence>
<dbReference type="RefSeq" id="WP_229781713.1">
    <property type="nucleotide sequence ID" value="NZ_BMRJ01000002.1"/>
</dbReference>
<keyword evidence="3" id="KW-1185">Reference proteome</keyword>
<dbReference type="PANTHER" id="PTHR43649:SF12">
    <property type="entry name" value="DIACETYLCHITOBIOSE BINDING PROTEIN DASA"/>
    <property type="match status" value="1"/>
</dbReference>
<dbReference type="SUPFAM" id="SSF53850">
    <property type="entry name" value="Periplasmic binding protein-like II"/>
    <property type="match status" value="1"/>
</dbReference>
<sequence>MSTPTWRRAAATAAALAVAVPLASCAAAGDAASDRISVLMVGNPQMTDLQELTEQHFTAETGLAVDFTVLPENELRDRVAQDLAAGVSKYDVISINSSETPYYADLGWLQDLTAYTEQDPAFDVDDVLPSMLTTYSASDGGIHGIPFYGESSFVMYRTDLFEAAGITMPEHPTWDQIAEYAAALDSGDTAGICLRGQPAAGQMFAPLGTIVNTFGGTWFTEDWEPQVDSPEFTEAVQFYVDLVRDSGETGAAQAGFTECLNLFGQGKAAMWYDATAGAGLVENPETSTVAGKVGYAYAPTKLTDYSGWIAGWGWGVPKNSAKADAAWEFISWASSAGYEELVGSEIGWSNVPDGKRESTYSNADYLAHAGAYAPIVLDSIKSIDPRDPGVQPRPTIGTIFVAIPEFSLLATRTAEQINAILAGQADSVADALAVGQELAIPIGQEYAGE</sequence>
<reference evidence="2" key="2">
    <citation type="submission" date="2020-09" db="EMBL/GenBank/DDBJ databases">
        <authorList>
            <person name="Sun Q."/>
            <person name="Ohkuma M."/>
        </authorList>
    </citation>
    <scope>NUCLEOTIDE SEQUENCE</scope>
    <source>
        <strain evidence="2">JCM 3346</strain>
    </source>
</reference>
<dbReference type="InterPro" id="IPR006059">
    <property type="entry name" value="SBP"/>
</dbReference>
<dbReference type="Pfam" id="PF01547">
    <property type="entry name" value="SBP_bac_1"/>
    <property type="match status" value="1"/>
</dbReference>
<accession>A0A918CLJ1</accession>
<organism evidence="2 3">
    <name type="scientific">Agromyces mediolanus</name>
    <name type="common">Corynebacterium mediolanum</name>
    <dbReference type="NCBI Taxonomy" id="41986"/>
    <lineage>
        <taxon>Bacteria</taxon>
        <taxon>Bacillati</taxon>
        <taxon>Actinomycetota</taxon>
        <taxon>Actinomycetes</taxon>
        <taxon>Micrococcales</taxon>
        <taxon>Microbacteriaceae</taxon>
        <taxon>Agromyces</taxon>
    </lineage>
</organism>
<name>A0A918CLJ1_AGRME</name>
<dbReference type="Gene3D" id="3.40.190.10">
    <property type="entry name" value="Periplasmic binding protein-like II"/>
    <property type="match status" value="2"/>
</dbReference>
<keyword evidence="1" id="KW-0732">Signal</keyword>
<dbReference type="CDD" id="cd13585">
    <property type="entry name" value="PBP2_TMBP_like"/>
    <property type="match status" value="1"/>
</dbReference>
<proteinExistence type="predicted"/>
<comment type="caution">
    <text evidence="2">The sequence shown here is derived from an EMBL/GenBank/DDBJ whole genome shotgun (WGS) entry which is preliminary data.</text>
</comment>